<dbReference type="Pfam" id="PF00787">
    <property type="entry name" value="PX"/>
    <property type="match status" value="1"/>
</dbReference>
<keyword evidence="1" id="KW-0175">Coiled coil</keyword>
<feature type="domain" description="Sorting nexin/Vps5-like C-terminal" evidence="4">
    <location>
        <begin position="116"/>
        <end position="336"/>
    </location>
</feature>
<dbReference type="AlphaFoldDB" id="A0A7S4PR37"/>
<accession>A0A7S4PR37</accession>
<evidence type="ECO:0008006" key="6">
    <source>
        <dbReference type="Google" id="ProtNLM"/>
    </source>
</evidence>
<dbReference type="GO" id="GO:0035091">
    <property type="term" value="F:phosphatidylinositol binding"/>
    <property type="evidence" value="ECO:0007669"/>
    <property type="project" value="InterPro"/>
</dbReference>
<evidence type="ECO:0000313" key="5">
    <source>
        <dbReference type="EMBL" id="CAE2342865.1"/>
    </source>
</evidence>
<dbReference type="CDD" id="cd06093">
    <property type="entry name" value="PX_domain"/>
    <property type="match status" value="1"/>
</dbReference>
<evidence type="ECO:0000256" key="1">
    <source>
        <dbReference type="SAM" id="Coils"/>
    </source>
</evidence>
<evidence type="ECO:0000259" key="4">
    <source>
        <dbReference type="Pfam" id="PF09325"/>
    </source>
</evidence>
<organism evidence="5">
    <name type="scientific">Guillardia theta</name>
    <name type="common">Cryptophyte</name>
    <name type="synonym">Cryptomonas phi</name>
    <dbReference type="NCBI Taxonomy" id="55529"/>
    <lineage>
        <taxon>Eukaryota</taxon>
        <taxon>Cryptophyceae</taxon>
        <taxon>Pyrenomonadales</taxon>
        <taxon>Geminigeraceae</taxon>
        <taxon>Guillardia</taxon>
    </lineage>
</organism>
<protein>
    <recommendedName>
        <fullName evidence="6">PX domain-containing protein</fullName>
    </recommendedName>
</protein>
<feature type="compositionally biased region" description="Polar residues" evidence="2">
    <location>
        <begin position="349"/>
        <end position="362"/>
    </location>
</feature>
<sequence length="385" mass="44240">MAADSPHFLVPVLAEKEKLPAQASHEEQVIRRRCEQLQSFMNRVCNHHVLSQSKDLLLFLETKVWALESTQAAYSNQVGKMLHLLRRDADGAWKKIRGQFQELEDPEQDRHQNLLAYTTKLEEQTSLLLETARRLTKRQEGLGNDLADMSPTLEVLSQSEDEVAGVLAEAAKSFRASSDRVKQQAGADELYFVERLRDLVLWSTAAKELLKNREAAMCDVVALRESKMKIEREFEQVKQNMQSTKPKTAMEIFKETLTLESPKEQIRKLEEQKKECEAASVKAEGRWKQATKVTSQEMQRFHNLRVWEVRETLRGFCESQIQFHEDMARTWQSLLPKLEALPLNDLESGSQVTTSHFTTESQELSRGEEGIDLRLAGEDLKDLED</sequence>
<dbReference type="PANTHER" id="PTHR10555:SF170">
    <property type="entry name" value="FI18122P1"/>
    <property type="match status" value="1"/>
</dbReference>
<feature type="region of interest" description="Disordered" evidence="2">
    <location>
        <begin position="349"/>
        <end position="369"/>
    </location>
</feature>
<dbReference type="EMBL" id="HBKN01052124">
    <property type="protein sequence ID" value="CAE2342865.1"/>
    <property type="molecule type" value="Transcribed_RNA"/>
</dbReference>
<evidence type="ECO:0000256" key="2">
    <source>
        <dbReference type="SAM" id="MobiDB-lite"/>
    </source>
</evidence>
<proteinExistence type="predicted"/>
<evidence type="ECO:0000259" key="3">
    <source>
        <dbReference type="Pfam" id="PF00787"/>
    </source>
</evidence>
<dbReference type="InterPro" id="IPR036871">
    <property type="entry name" value="PX_dom_sf"/>
</dbReference>
<name>A0A7S4PR37_GUITH</name>
<reference evidence="5" key="1">
    <citation type="submission" date="2021-01" db="EMBL/GenBank/DDBJ databases">
        <authorList>
            <person name="Corre E."/>
            <person name="Pelletier E."/>
            <person name="Niang G."/>
            <person name="Scheremetjew M."/>
            <person name="Finn R."/>
            <person name="Kale V."/>
            <person name="Holt S."/>
            <person name="Cochrane G."/>
            <person name="Meng A."/>
            <person name="Brown T."/>
            <person name="Cohen L."/>
        </authorList>
    </citation>
    <scope>NUCLEOTIDE SEQUENCE</scope>
    <source>
        <strain evidence="5">CCMP 2712</strain>
    </source>
</reference>
<dbReference type="PANTHER" id="PTHR10555">
    <property type="entry name" value="SORTING NEXIN"/>
    <property type="match status" value="1"/>
</dbReference>
<dbReference type="SUPFAM" id="SSF103657">
    <property type="entry name" value="BAR/IMD domain-like"/>
    <property type="match status" value="1"/>
</dbReference>
<dbReference type="InterPro" id="IPR027267">
    <property type="entry name" value="AH/BAR_dom_sf"/>
</dbReference>
<dbReference type="SUPFAM" id="SSF64268">
    <property type="entry name" value="PX domain"/>
    <property type="match status" value="1"/>
</dbReference>
<dbReference type="GO" id="GO:0005768">
    <property type="term" value="C:endosome"/>
    <property type="evidence" value="ECO:0007669"/>
    <property type="project" value="TreeGrafter"/>
</dbReference>
<gene>
    <name evidence="5" type="ORF">GTHE00462_LOCUS40689</name>
</gene>
<dbReference type="Gene3D" id="3.30.1520.10">
    <property type="entry name" value="Phox-like domain"/>
    <property type="match status" value="1"/>
</dbReference>
<dbReference type="Pfam" id="PF09325">
    <property type="entry name" value="Vps5"/>
    <property type="match status" value="1"/>
</dbReference>
<dbReference type="InterPro" id="IPR001683">
    <property type="entry name" value="PX_dom"/>
</dbReference>
<feature type="coiled-coil region" evidence="1">
    <location>
        <begin position="220"/>
        <end position="286"/>
    </location>
</feature>
<dbReference type="Gene3D" id="1.20.1270.60">
    <property type="entry name" value="Arfaptin homology (AH) domain/BAR domain"/>
    <property type="match status" value="1"/>
</dbReference>
<feature type="domain" description="PX" evidence="3">
    <location>
        <begin position="24"/>
        <end position="62"/>
    </location>
</feature>
<dbReference type="InterPro" id="IPR015404">
    <property type="entry name" value="Vps5_C"/>
</dbReference>